<accession>A0A1T2X9P8</accession>
<protein>
    <submittedName>
        <fullName evidence="1">Uncharacterized protein</fullName>
    </submittedName>
</protein>
<dbReference type="InterPro" id="IPR049254">
    <property type="entry name" value="Phage_tail_terminator"/>
</dbReference>
<dbReference type="Proteomes" id="UP000190188">
    <property type="component" value="Unassembled WGS sequence"/>
</dbReference>
<sequence>MAGRGDAVGVVTTNSIRGGVILALSLLFPDMDVYGEKIPEGFETPCLFVKLLTAAQDKEMNRRYKRSYPFDIHFFPHGHDYNREGHEMAERLYDALRIVDINGDLYKGTGMNHEIVDDVLHFFVDFNFHVLSQKEDEPVMQTLEQKGVIK</sequence>
<reference evidence="1 2" key="1">
    <citation type="submission" date="2017-01" db="EMBL/GenBank/DDBJ databases">
        <title>Genome analysis of Paenibacillus selenitrireducens ES3-24.</title>
        <authorList>
            <person name="Xu D."/>
            <person name="Yao R."/>
            <person name="Zheng S."/>
        </authorList>
    </citation>
    <scope>NUCLEOTIDE SEQUENCE [LARGE SCALE GENOMIC DNA]</scope>
    <source>
        <strain evidence="1 2">ES3-24</strain>
    </source>
</reference>
<organism evidence="1 2">
    <name type="scientific">Paenibacillus selenitireducens</name>
    <dbReference type="NCBI Taxonomy" id="1324314"/>
    <lineage>
        <taxon>Bacteria</taxon>
        <taxon>Bacillati</taxon>
        <taxon>Bacillota</taxon>
        <taxon>Bacilli</taxon>
        <taxon>Bacillales</taxon>
        <taxon>Paenibacillaceae</taxon>
        <taxon>Paenibacillus</taxon>
    </lineage>
</organism>
<dbReference type="EMBL" id="MSZX01000006">
    <property type="protein sequence ID" value="OPA76624.1"/>
    <property type="molecule type" value="Genomic_DNA"/>
</dbReference>
<dbReference type="STRING" id="1324314.BVG16_15695"/>
<comment type="caution">
    <text evidence="1">The sequence shown here is derived from an EMBL/GenBank/DDBJ whole genome shotgun (WGS) entry which is preliminary data.</text>
</comment>
<dbReference type="AlphaFoldDB" id="A0A1T2X9P8"/>
<evidence type="ECO:0000313" key="1">
    <source>
        <dbReference type="EMBL" id="OPA76624.1"/>
    </source>
</evidence>
<proteinExistence type="predicted"/>
<evidence type="ECO:0000313" key="2">
    <source>
        <dbReference type="Proteomes" id="UP000190188"/>
    </source>
</evidence>
<gene>
    <name evidence="1" type="ORF">BVG16_15695</name>
</gene>
<dbReference type="Pfam" id="PF20765">
    <property type="entry name" value="Phage_tail_terminator_8"/>
    <property type="match status" value="1"/>
</dbReference>
<keyword evidence="2" id="KW-1185">Reference proteome</keyword>
<dbReference type="OrthoDB" id="2063617at2"/>
<name>A0A1T2X9P8_9BACL</name>